<reference evidence="3 4" key="1">
    <citation type="submission" date="2014-12" db="EMBL/GenBank/DDBJ databases">
        <title>Mercury Reductase activity and rhizosphere competence traits in the genome of root associated Photobacterium halotolerans MELD1.</title>
        <authorList>
            <person name="Mathew D.C."/>
            <person name="Huang C.-C."/>
        </authorList>
    </citation>
    <scope>NUCLEOTIDE SEQUENCE [LARGE SCALE GENOMIC DNA]</scope>
    <source>
        <strain evidence="3 4">MELD1</strain>
    </source>
</reference>
<dbReference type="OrthoDB" id="9815677at2"/>
<dbReference type="Pfam" id="PF03932">
    <property type="entry name" value="CutC"/>
    <property type="match status" value="1"/>
</dbReference>
<comment type="caution">
    <text evidence="2">Once thought to be involved in copper homeostasis, experiments in E.coli have shown this is not the case.</text>
</comment>
<evidence type="ECO:0000313" key="3">
    <source>
        <dbReference type="EMBL" id="KKD01559.1"/>
    </source>
</evidence>
<name>A0A0F5VHI9_9GAMM</name>
<dbReference type="EMBL" id="JWYV01000001">
    <property type="protein sequence ID" value="KKD01559.1"/>
    <property type="molecule type" value="Genomic_DNA"/>
</dbReference>
<dbReference type="PANTHER" id="PTHR12598:SF0">
    <property type="entry name" value="COPPER HOMEOSTASIS PROTEIN CUTC HOMOLOG"/>
    <property type="match status" value="1"/>
</dbReference>
<organism evidence="3 4">
    <name type="scientific">Photobacterium halotolerans</name>
    <dbReference type="NCBI Taxonomy" id="265726"/>
    <lineage>
        <taxon>Bacteria</taxon>
        <taxon>Pseudomonadati</taxon>
        <taxon>Pseudomonadota</taxon>
        <taxon>Gammaproteobacteria</taxon>
        <taxon>Vibrionales</taxon>
        <taxon>Vibrionaceae</taxon>
        <taxon>Photobacterium</taxon>
    </lineage>
</organism>
<comment type="caution">
    <text evidence="3">The sequence shown here is derived from an EMBL/GenBank/DDBJ whole genome shotgun (WGS) entry which is preliminary data.</text>
</comment>
<keyword evidence="4" id="KW-1185">Reference proteome</keyword>
<dbReference type="SUPFAM" id="SSF110395">
    <property type="entry name" value="CutC-like"/>
    <property type="match status" value="1"/>
</dbReference>
<dbReference type="FunFam" id="3.20.20.380:FF:000001">
    <property type="entry name" value="Copper homeostasis protein CutC"/>
    <property type="match status" value="1"/>
</dbReference>
<dbReference type="STRING" id="265726.KY46_01705"/>
<dbReference type="InterPro" id="IPR036822">
    <property type="entry name" value="CutC-like_dom_sf"/>
</dbReference>
<dbReference type="AlphaFoldDB" id="A0A0F5VHI9"/>
<dbReference type="InterPro" id="IPR005627">
    <property type="entry name" value="CutC-like"/>
</dbReference>
<keyword evidence="2" id="KW-0963">Cytoplasm</keyword>
<comment type="subcellular location">
    <subcellularLocation>
        <location evidence="2">Cytoplasm</location>
    </subcellularLocation>
</comment>
<comment type="similarity">
    <text evidence="1 2">Belongs to the CutC family.</text>
</comment>
<dbReference type="Gene3D" id="3.20.20.380">
    <property type="entry name" value="Copper homeostasis (CutC) domain"/>
    <property type="match status" value="1"/>
</dbReference>
<dbReference type="PATRIC" id="fig|265726.11.peg.366"/>
<evidence type="ECO:0000313" key="4">
    <source>
        <dbReference type="Proteomes" id="UP000033633"/>
    </source>
</evidence>
<protein>
    <recommendedName>
        <fullName evidence="2">PF03932 family protein CutC</fullName>
    </recommendedName>
</protein>
<dbReference type="PANTHER" id="PTHR12598">
    <property type="entry name" value="COPPER HOMEOSTASIS PROTEIN CUTC"/>
    <property type="match status" value="1"/>
</dbReference>
<gene>
    <name evidence="2" type="primary">cutC</name>
    <name evidence="3" type="ORF">KY46_01705</name>
</gene>
<dbReference type="Proteomes" id="UP000033633">
    <property type="component" value="Unassembled WGS sequence"/>
</dbReference>
<dbReference type="GO" id="GO:0005507">
    <property type="term" value="F:copper ion binding"/>
    <property type="evidence" value="ECO:0007669"/>
    <property type="project" value="TreeGrafter"/>
</dbReference>
<dbReference type="GO" id="GO:0005737">
    <property type="term" value="C:cytoplasm"/>
    <property type="evidence" value="ECO:0007669"/>
    <property type="project" value="UniProtKB-SubCell"/>
</dbReference>
<evidence type="ECO:0000256" key="2">
    <source>
        <dbReference type="HAMAP-Rule" id="MF_00795"/>
    </source>
</evidence>
<dbReference type="HAMAP" id="MF_00795">
    <property type="entry name" value="CutC"/>
    <property type="match status" value="1"/>
</dbReference>
<dbReference type="RefSeq" id="WP_046218880.1">
    <property type="nucleotide sequence ID" value="NZ_JWYV01000001.1"/>
</dbReference>
<sequence length="250" mass="26260">MSAFPLTHLEVCIDSIESLHAAQQGGATRIELCSSLALGGLTPSAGLMRQAAKTASIPVYAMIRPRQGDFLFSSEDMEIMLSDIHQARQAGLHGVVIGVLTAQGKVDTSQLAELMKAAKGLGVTFHRAIDQCDNYTEALDAIMRAGCERVLSSGLQSTALEGAETLADMVRYCGDRLSIMAGAGITASNAAKIVAQTGVKELHLSGKTTRPSLMEHIAAGAHMGSQAIDDYTIPVTSSDKIAAVITALKY</sequence>
<evidence type="ECO:0000256" key="1">
    <source>
        <dbReference type="ARBA" id="ARBA00007768"/>
    </source>
</evidence>
<proteinExistence type="inferred from homology"/>
<accession>A0A0F5VHI9</accession>